<dbReference type="OrthoDB" id="8849052at2"/>
<evidence type="ECO:0000313" key="3">
    <source>
        <dbReference type="Proteomes" id="UP000236959"/>
    </source>
</evidence>
<dbReference type="AlphaFoldDB" id="A0A2S3UPU0"/>
<comment type="caution">
    <text evidence="2">The sequence shown here is derived from an EMBL/GenBank/DDBJ whole genome shotgun (WGS) entry which is preliminary data.</text>
</comment>
<organism evidence="2 3">
    <name type="scientific">Roseibium marinum</name>
    <dbReference type="NCBI Taxonomy" id="281252"/>
    <lineage>
        <taxon>Bacteria</taxon>
        <taxon>Pseudomonadati</taxon>
        <taxon>Pseudomonadota</taxon>
        <taxon>Alphaproteobacteria</taxon>
        <taxon>Hyphomicrobiales</taxon>
        <taxon>Stappiaceae</taxon>
        <taxon>Roseibium</taxon>
    </lineage>
</organism>
<accession>A0A2S3UPU0</accession>
<dbReference type="Pfam" id="PF15639">
    <property type="entry name" value="Tox-MPTase3"/>
    <property type="match status" value="1"/>
</dbReference>
<evidence type="ECO:0000313" key="2">
    <source>
        <dbReference type="EMBL" id="POF29737.1"/>
    </source>
</evidence>
<protein>
    <submittedName>
        <fullName evidence="2">Zincin-like metallopeptidase toxin 3 of polymorphic toxin system</fullName>
    </submittedName>
</protein>
<proteinExistence type="predicted"/>
<reference evidence="2 3" key="1">
    <citation type="submission" date="2018-01" db="EMBL/GenBank/DDBJ databases">
        <title>Genomic Encyclopedia of Archaeal and Bacterial Type Strains, Phase II (KMG-II): from individual species to whole genera.</title>
        <authorList>
            <person name="Goeker M."/>
        </authorList>
    </citation>
    <scope>NUCLEOTIDE SEQUENCE [LARGE SCALE GENOMIC DNA]</scope>
    <source>
        <strain evidence="2 3">DSM 17023</strain>
    </source>
</reference>
<dbReference type="RefSeq" id="WP_103223794.1">
    <property type="nucleotide sequence ID" value="NZ_PPCN01000008.1"/>
</dbReference>
<evidence type="ECO:0000259" key="1">
    <source>
        <dbReference type="Pfam" id="PF15639"/>
    </source>
</evidence>
<dbReference type="Proteomes" id="UP000236959">
    <property type="component" value="Unassembled WGS sequence"/>
</dbReference>
<keyword evidence="3" id="KW-1185">Reference proteome</keyword>
<feature type="domain" description="Tox-MPTase3" evidence="1">
    <location>
        <begin position="8"/>
        <end position="145"/>
    </location>
</feature>
<dbReference type="EMBL" id="PPCN01000008">
    <property type="protein sequence ID" value="POF29737.1"/>
    <property type="molecule type" value="Genomic_DNA"/>
</dbReference>
<sequence>MMFFQDGEFPVCADIIRNKLIGLEKSDPKVFSALVECIESAELARQAVTAGRYPRVNIVNIIGKTGHPIKYIGGMYSGECDPEVKNLVYVNRHVASGIERDPDITSYFERTLLHEVVHWGRFIAGKSTRIDDREAGSHFEEKAYGLTYIGHHGFSCS</sequence>
<name>A0A2S3UPU0_9HYPH</name>
<dbReference type="InterPro" id="IPR028913">
    <property type="entry name" value="Tox-MPTase3_dom"/>
</dbReference>
<gene>
    <name evidence="2" type="ORF">CLV41_108162</name>
</gene>